<comment type="caution">
    <text evidence="14">The sequence shown here is derived from an EMBL/GenBank/DDBJ whole genome shotgun (WGS) entry which is preliminary data.</text>
</comment>
<evidence type="ECO:0000256" key="1">
    <source>
        <dbReference type="ARBA" id="ARBA00002356"/>
    </source>
</evidence>
<dbReference type="HAMAP" id="MF_01200_B">
    <property type="entry name" value="OMPdecase_type1_B"/>
    <property type="match status" value="1"/>
</dbReference>
<evidence type="ECO:0000256" key="10">
    <source>
        <dbReference type="PIRSR" id="PIRSR614732-1"/>
    </source>
</evidence>
<feature type="active site" description="For OMPdecase activity" evidence="10">
    <location>
        <position position="62"/>
    </location>
</feature>
<name>A0A6V7RG70_9BACL</name>
<keyword evidence="15" id="KW-1185">Reference proteome</keyword>
<feature type="binding site" evidence="9 11">
    <location>
        <position position="208"/>
    </location>
    <ligand>
        <name>substrate</name>
    </ligand>
</feature>
<dbReference type="FunFam" id="3.20.20.70:FF:000015">
    <property type="entry name" value="Orotidine 5'-phosphate decarboxylase"/>
    <property type="match status" value="1"/>
</dbReference>
<dbReference type="EC" id="4.1.1.23" evidence="9"/>
<feature type="binding site" evidence="9 11">
    <location>
        <position position="187"/>
    </location>
    <ligand>
        <name>substrate</name>
    </ligand>
</feature>
<dbReference type="PANTHER" id="PTHR32119">
    <property type="entry name" value="OROTIDINE 5'-PHOSPHATE DECARBOXYLASE"/>
    <property type="match status" value="1"/>
</dbReference>
<evidence type="ECO:0000256" key="5">
    <source>
        <dbReference type="ARBA" id="ARBA00022975"/>
    </source>
</evidence>
<dbReference type="GO" id="GO:0044205">
    <property type="term" value="P:'de novo' UMP biosynthetic process"/>
    <property type="evidence" value="ECO:0007669"/>
    <property type="project" value="UniProtKB-UniRule"/>
</dbReference>
<dbReference type="Pfam" id="PF00215">
    <property type="entry name" value="OMPdecase"/>
    <property type="match status" value="1"/>
</dbReference>
<dbReference type="InterPro" id="IPR013785">
    <property type="entry name" value="Aldolase_TIM"/>
</dbReference>
<comment type="similarity">
    <text evidence="8 9">Belongs to the OMP decarboxylase family. Type 1 subfamily.</text>
</comment>
<dbReference type="NCBIfam" id="NF001273">
    <property type="entry name" value="PRK00230.1"/>
    <property type="match status" value="1"/>
</dbReference>
<feature type="binding site" evidence="9 11">
    <location>
        <position position="178"/>
    </location>
    <ligand>
        <name>substrate</name>
    </ligand>
</feature>
<proteinExistence type="inferred from homology"/>
<dbReference type="SUPFAM" id="SSF51366">
    <property type="entry name" value="Ribulose-phoshate binding barrel"/>
    <property type="match status" value="1"/>
</dbReference>
<dbReference type="CDD" id="cd04725">
    <property type="entry name" value="OMP_decarboxylase_like"/>
    <property type="match status" value="1"/>
</dbReference>
<evidence type="ECO:0000256" key="6">
    <source>
        <dbReference type="ARBA" id="ARBA00023239"/>
    </source>
</evidence>
<dbReference type="InterPro" id="IPR014732">
    <property type="entry name" value="OMPdecase"/>
</dbReference>
<evidence type="ECO:0000256" key="8">
    <source>
        <dbReference type="ARBA" id="ARBA00061012"/>
    </source>
</evidence>
<gene>
    <name evidence="9 14" type="primary">pyrF</name>
    <name evidence="14" type="ORF">JEOSCH030_00951</name>
</gene>
<feature type="binding site" evidence="9 11">
    <location>
        <position position="116"/>
    </location>
    <ligand>
        <name>substrate</name>
    </ligand>
</feature>
<feature type="binding site" evidence="9 11">
    <location>
        <position position="9"/>
    </location>
    <ligand>
        <name>substrate</name>
    </ligand>
</feature>
<dbReference type="EMBL" id="CAJEWE010000010">
    <property type="protein sequence ID" value="CAD2075978.1"/>
    <property type="molecule type" value="Genomic_DNA"/>
</dbReference>
<evidence type="ECO:0000256" key="9">
    <source>
        <dbReference type="HAMAP-Rule" id="MF_01200"/>
    </source>
</evidence>
<dbReference type="Gene3D" id="3.20.20.70">
    <property type="entry name" value="Aldolase class I"/>
    <property type="match status" value="1"/>
</dbReference>
<feature type="domain" description="Orotidine 5'-phosphate decarboxylase" evidence="13">
    <location>
        <begin position="3"/>
        <end position="223"/>
    </location>
</feature>
<evidence type="ECO:0000256" key="11">
    <source>
        <dbReference type="PIRSR" id="PIRSR614732-2"/>
    </source>
</evidence>
<reference evidence="14 15" key="1">
    <citation type="submission" date="2020-07" db="EMBL/GenBank/DDBJ databases">
        <authorList>
            <person name="Criscuolo A."/>
        </authorList>
    </citation>
    <scope>NUCLEOTIDE SEQUENCE [LARGE SCALE GENOMIC DNA]</scope>
    <source>
        <strain evidence="15">CIP 111030</strain>
    </source>
</reference>
<accession>A0A6V7RG70</accession>
<feature type="binding site" evidence="9">
    <location>
        <begin position="57"/>
        <end position="66"/>
    </location>
    <ligand>
        <name>substrate</name>
    </ligand>
</feature>
<evidence type="ECO:0000256" key="12">
    <source>
        <dbReference type="RuleBase" id="RU000512"/>
    </source>
</evidence>
<organism evidence="14 15">
    <name type="scientific">Phocicoccus schoeneichii</name>
    <dbReference type="NCBI Taxonomy" id="1812261"/>
    <lineage>
        <taxon>Bacteria</taxon>
        <taxon>Bacillati</taxon>
        <taxon>Bacillota</taxon>
        <taxon>Bacilli</taxon>
        <taxon>Bacillales</taxon>
        <taxon>Salinicoccaceae</taxon>
        <taxon>Phocicoccus</taxon>
    </lineage>
</organism>
<dbReference type="SMART" id="SM00934">
    <property type="entry name" value="OMPdecase"/>
    <property type="match status" value="1"/>
</dbReference>
<protein>
    <recommendedName>
        <fullName evidence="9">Orotidine 5'-phosphate decarboxylase</fullName>
        <ecNumber evidence="9">4.1.1.23</ecNumber>
    </recommendedName>
    <alternativeName>
        <fullName evidence="9">OMP decarboxylase</fullName>
        <shortName evidence="9">OMPDCase</shortName>
        <shortName evidence="9">OMPdecase</shortName>
    </alternativeName>
</protein>
<dbReference type="NCBIfam" id="TIGR01740">
    <property type="entry name" value="pyrF"/>
    <property type="match status" value="1"/>
</dbReference>
<dbReference type="InterPro" id="IPR011060">
    <property type="entry name" value="RibuloseP-bd_barrel"/>
</dbReference>
<dbReference type="GO" id="GO:0006207">
    <property type="term" value="P:'de novo' pyrimidine nucleobase biosynthetic process"/>
    <property type="evidence" value="ECO:0007669"/>
    <property type="project" value="InterPro"/>
</dbReference>
<dbReference type="InterPro" id="IPR018089">
    <property type="entry name" value="OMPdecase_AS"/>
</dbReference>
<dbReference type="PROSITE" id="PS00156">
    <property type="entry name" value="OMPDECASE"/>
    <property type="match status" value="1"/>
</dbReference>
<dbReference type="UniPathway" id="UPA00070">
    <property type="reaction ID" value="UER00120"/>
</dbReference>
<feature type="active site" description="Proton donor" evidence="9">
    <location>
        <position position="59"/>
    </location>
</feature>
<evidence type="ECO:0000313" key="14">
    <source>
        <dbReference type="EMBL" id="CAD2075978.1"/>
    </source>
</evidence>
<feature type="active site" description="For OMPdecase activity" evidence="10">
    <location>
        <position position="59"/>
    </location>
</feature>
<keyword evidence="4 9" id="KW-0210">Decarboxylase</keyword>
<evidence type="ECO:0000259" key="13">
    <source>
        <dbReference type="SMART" id="SM00934"/>
    </source>
</evidence>
<dbReference type="AlphaFoldDB" id="A0A6V7RG70"/>
<feature type="binding site" evidence="9 11">
    <location>
        <position position="30"/>
    </location>
    <ligand>
        <name>substrate</name>
    </ligand>
</feature>
<comment type="function">
    <text evidence="1 9">Catalyzes the decarboxylation of orotidine 5'-monophosphate (OMP) to uridine 5'-monophosphate (UMP).</text>
</comment>
<feature type="binding site" evidence="9 11">
    <location>
        <position position="207"/>
    </location>
    <ligand>
        <name>substrate</name>
    </ligand>
</feature>
<comment type="subunit">
    <text evidence="3 9">Homodimer.</text>
</comment>
<dbReference type="Proteomes" id="UP000521032">
    <property type="component" value="Unassembled WGS sequence"/>
</dbReference>
<feature type="active site" description="For OMPdecase activity" evidence="10">
    <location>
        <position position="57"/>
    </location>
</feature>
<dbReference type="GO" id="GO:0005829">
    <property type="term" value="C:cytosol"/>
    <property type="evidence" value="ECO:0007669"/>
    <property type="project" value="TreeGrafter"/>
</dbReference>
<dbReference type="InterPro" id="IPR047596">
    <property type="entry name" value="OMPdecase_bac"/>
</dbReference>
<evidence type="ECO:0000256" key="4">
    <source>
        <dbReference type="ARBA" id="ARBA00022793"/>
    </source>
</evidence>
<evidence type="ECO:0000313" key="15">
    <source>
        <dbReference type="Proteomes" id="UP000521032"/>
    </source>
</evidence>
<keyword evidence="5 9" id="KW-0665">Pyrimidine biosynthesis</keyword>
<dbReference type="InterPro" id="IPR001754">
    <property type="entry name" value="OMPdeCOase_dom"/>
</dbReference>
<keyword evidence="6 9" id="KW-0456">Lyase</keyword>
<comment type="pathway">
    <text evidence="2 9 12">Pyrimidine metabolism; UMP biosynthesis via de novo pathway; UMP from orotate: step 2/2.</text>
</comment>
<dbReference type="GO" id="GO:0004590">
    <property type="term" value="F:orotidine-5'-phosphate decarboxylase activity"/>
    <property type="evidence" value="ECO:0007669"/>
    <property type="project" value="UniProtKB-UniRule"/>
</dbReference>
<evidence type="ECO:0000256" key="7">
    <source>
        <dbReference type="ARBA" id="ARBA00049157"/>
    </source>
</evidence>
<evidence type="ECO:0000256" key="2">
    <source>
        <dbReference type="ARBA" id="ARBA00004861"/>
    </source>
</evidence>
<evidence type="ECO:0000256" key="3">
    <source>
        <dbReference type="ARBA" id="ARBA00011738"/>
    </source>
</evidence>
<sequence>MTKPIIALDFNTFDEVQKFLSQFDESLYVKVGMELYMLEGRNVIKELRAMGHDLFLDLKLHDIPNTVARTMAGLGKLDVQMVNVHARGGSEMMRRANLAFKEHNPEGICIAVTELTSTNENMVKNELRSEISLEESVLNLAALTKEAGLDGVVSSPLESPLIHEKIGEDFVTVTPGIRLSENRNDDQVRIVTPEHARELGSNYIVVGRPITQSHNPVEAYHHIKSLWEGHNE</sequence>
<comment type="catalytic activity">
    <reaction evidence="7 9 12">
        <text>orotidine 5'-phosphate + H(+) = UMP + CO2</text>
        <dbReference type="Rhea" id="RHEA:11596"/>
        <dbReference type="ChEBI" id="CHEBI:15378"/>
        <dbReference type="ChEBI" id="CHEBI:16526"/>
        <dbReference type="ChEBI" id="CHEBI:57538"/>
        <dbReference type="ChEBI" id="CHEBI:57865"/>
        <dbReference type="EC" id="4.1.1.23"/>
    </reaction>
</comment>
<dbReference type="PANTHER" id="PTHR32119:SF2">
    <property type="entry name" value="OROTIDINE 5'-PHOSPHATE DECARBOXYLASE"/>
    <property type="match status" value="1"/>
</dbReference>